<comment type="caution">
    <text evidence="2">The sequence shown here is derived from an EMBL/GenBank/DDBJ whole genome shotgun (WGS) entry which is preliminary data.</text>
</comment>
<evidence type="ECO:0008006" key="4">
    <source>
        <dbReference type="Google" id="ProtNLM"/>
    </source>
</evidence>
<feature type="compositionally biased region" description="Gly residues" evidence="1">
    <location>
        <begin position="24"/>
        <end position="35"/>
    </location>
</feature>
<evidence type="ECO:0000313" key="2">
    <source>
        <dbReference type="EMBL" id="KAA8665228.1"/>
    </source>
</evidence>
<evidence type="ECO:0000256" key="1">
    <source>
        <dbReference type="SAM" id="MobiDB-lite"/>
    </source>
</evidence>
<dbReference type="EMBL" id="VXJS01000024">
    <property type="protein sequence ID" value="KAA8665228.1"/>
    <property type="molecule type" value="Genomic_DNA"/>
</dbReference>
<accession>A0A5M9N7W3</accession>
<dbReference type="Proteomes" id="UP000322521">
    <property type="component" value="Unassembled WGS sequence"/>
</dbReference>
<sequence length="265" mass="28690">MKTLSGVVLASLFLIGCGGGGGGSTESNGGSGSGNLSGLPDPGGTSSADYDPRQLRAQATFSNNTVSGSSIVFSLSYEKDATRLMSVDVLDEIEVLVDGTSIALSNIYGSLYSYEMPEYASSYEVIWKRDGEVIASTSFDGEPSQIPLTTTYDGSGTWFNWTELSNTTYRFVIPALSCRDQLGNDEYFTHWENEDLSKNVVTGGSYYVPLSIFNDFTEAELRANYETCYTTLDIVGEHHDINIQDSGYQMRGIAMGAGVSMYTIF</sequence>
<reference evidence="2 3" key="1">
    <citation type="submission" date="2019-09" db="EMBL/GenBank/DDBJ databases">
        <title>Draft genome sequence of various Type strains from the CCUG.</title>
        <authorList>
            <person name="Pineiro-Iglesias B."/>
            <person name="Tunovic T."/>
            <person name="Unosson C."/>
            <person name="Inganas E."/>
            <person name="Ohlen M."/>
            <person name="Cardew S."/>
            <person name="Jensie-Markopoulos S."/>
            <person name="Salva-Serra F."/>
            <person name="Jaen-Luchoro D."/>
            <person name="Karlsson R."/>
            <person name="Svensson-Stadler L."/>
            <person name="Chun J."/>
            <person name="Moore E."/>
        </authorList>
    </citation>
    <scope>NUCLEOTIDE SEQUENCE [LARGE SCALE GENOMIC DNA]</scope>
    <source>
        <strain evidence="2 3">CCUG 56969T</strain>
    </source>
</reference>
<keyword evidence="3" id="KW-1185">Reference proteome</keyword>
<feature type="region of interest" description="Disordered" evidence="1">
    <location>
        <begin position="24"/>
        <end position="50"/>
    </location>
</feature>
<dbReference type="RefSeq" id="WP_086715696.1">
    <property type="nucleotide sequence ID" value="NZ_AP025492.1"/>
</dbReference>
<proteinExistence type="predicted"/>
<evidence type="ECO:0000313" key="3">
    <source>
        <dbReference type="Proteomes" id="UP000322521"/>
    </source>
</evidence>
<dbReference type="AlphaFoldDB" id="A0A5M9N7W3"/>
<dbReference type="PROSITE" id="PS51257">
    <property type="entry name" value="PROKAR_LIPOPROTEIN"/>
    <property type="match status" value="1"/>
</dbReference>
<dbReference type="OrthoDB" id="5905932at2"/>
<organism evidence="2 3">
    <name type="scientific">Vibrio gigantis</name>
    <dbReference type="NCBI Taxonomy" id="296199"/>
    <lineage>
        <taxon>Bacteria</taxon>
        <taxon>Pseudomonadati</taxon>
        <taxon>Pseudomonadota</taxon>
        <taxon>Gammaproteobacteria</taxon>
        <taxon>Vibrionales</taxon>
        <taxon>Vibrionaceae</taxon>
        <taxon>Vibrio</taxon>
    </lineage>
</organism>
<name>A0A5M9N7W3_9VIBR</name>
<protein>
    <recommendedName>
        <fullName evidence="4">Lipoprotein</fullName>
    </recommendedName>
</protein>
<gene>
    <name evidence="2" type="ORF">F4W18_24835</name>
</gene>